<accession>A0A6V8PDE3</accession>
<reference evidence="1 2" key="1">
    <citation type="journal article" date="2020" name="Front. Microbiol.">
        <title>Single-cell genomics of novel Actinobacteria with the Wood-Ljungdahl pathway discovered in a serpentinizing system.</title>
        <authorList>
            <person name="Merino N."/>
            <person name="Kawai M."/>
            <person name="Boyd E.S."/>
            <person name="Colman D.R."/>
            <person name="McGlynn S.E."/>
            <person name="Nealson K.H."/>
            <person name="Kurokawa K."/>
            <person name="Hongoh Y."/>
        </authorList>
    </citation>
    <scope>NUCLEOTIDE SEQUENCE [LARGE SCALE GENOMIC DNA]</scope>
    <source>
        <strain evidence="1 2">S34</strain>
    </source>
</reference>
<protein>
    <submittedName>
        <fullName evidence="1">Uncharacterized protein</fullName>
    </submittedName>
</protein>
<name>A0A6V8PDE3_9ACTN</name>
<dbReference type="EMBL" id="BLRZ01000092">
    <property type="protein sequence ID" value="GFP30712.1"/>
    <property type="molecule type" value="Genomic_DNA"/>
</dbReference>
<evidence type="ECO:0000313" key="2">
    <source>
        <dbReference type="Proteomes" id="UP000588083"/>
    </source>
</evidence>
<sequence>MKKKFDAVKFQRKVREELSEKYSSNREAFLRELKEKYGNLQKQRAGTHIR</sequence>
<organism evidence="1 2">
    <name type="scientific">Candidatus Hakubella thermalkaliphila</name>
    <dbReference type="NCBI Taxonomy" id="2754717"/>
    <lineage>
        <taxon>Bacteria</taxon>
        <taxon>Bacillati</taxon>
        <taxon>Actinomycetota</taxon>
        <taxon>Actinomycetota incertae sedis</taxon>
        <taxon>Candidatus Hakubellales</taxon>
        <taxon>Candidatus Hakubellaceae</taxon>
        <taxon>Candidatus Hakubella</taxon>
    </lineage>
</organism>
<evidence type="ECO:0000313" key="1">
    <source>
        <dbReference type="EMBL" id="GFP30712.1"/>
    </source>
</evidence>
<dbReference type="AlphaFoldDB" id="A0A6V8PDE3"/>
<gene>
    <name evidence="1" type="ORF">HKBW3S34_01632</name>
</gene>
<keyword evidence="2" id="KW-1185">Reference proteome</keyword>
<comment type="caution">
    <text evidence="1">The sequence shown here is derived from an EMBL/GenBank/DDBJ whole genome shotgun (WGS) entry which is preliminary data.</text>
</comment>
<proteinExistence type="predicted"/>
<dbReference type="Proteomes" id="UP000588083">
    <property type="component" value="Unassembled WGS sequence"/>
</dbReference>